<reference evidence="1" key="1">
    <citation type="submission" date="2022-07" db="EMBL/GenBank/DDBJ databases">
        <title>Tahibacter sp., a new gammaproteobacterium isolated from the silt sample collected at pig farm.</title>
        <authorList>
            <person name="Chen H."/>
        </authorList>
    </citation>
    <scope>NUCLEOTIDE SEQUENCE</scope>
    <source>
        <strain evidence="1">P2K</strain>
    </source>
</reference>
<gene>
    <name evidence="1" type="ORF">NM961_05675</name>
</gene>
<accession>A0ABT1QPI4</accession>
<comment type="caution">
    <text evidence="1">The sequence shown here is derived from an EMBL/GenBank/DDBJ whole genome shotgun (WGS) entry which is preliminary data.</text>
</comment>
<organism evidence="1 2">
    <name type="scientific">Tahibacter harae</name>
    <dbReference type="NCBI Taxonomy" id="2963937"/>
    <lineage>
        <taxon>Bacteria</taxon>
        <taxon>Pseudomonadati</taxon>
        <taxon>Pseudomonadota</taxon>
        <taxon>Gammaproteobacteria</taxon>
        <taxon>Lysobacterales</taxon>
        <taxon>Rhodanobacteraceae</taxon>
        <taxon>Tahibacter</taxon>
    </lineage>
</organism>
<keyword evidence="2" id="KW-1185">Reference proteome</keyword>
<sequence>MIQIHGPPNPWFFGLEPDAEQGANAFFTEAATLGAALDAYAAHFGVRVVPMTDISHLGYQPGERKFFEFCDPPEEAGFPVDIHVIRGAEEICPKQDLDFPLQPGDRIDLGMLVC</sequence>
<dbReference type="RefSeq" id="WP_255912594.1">
    <property type="nucleotide sequence ID" value="NZ_JANFQO010000004.1"/>
</dbReference>
<protein>
    <submittedName>
        <fullName evidence="1">Uncharacterized protein</fullName>
    </submittedName>
</protein>
<dbReference type="EMBL" id="JANFQO010000004">
    <property type="protein sequence ID" value="MCQ4164196.1"/>
    <property type="molecule type" value="Genomic_DNA"/>
</dbReference>
<evidence type="ECO:0000313" key="1">
    <source>
        <dbReference type="EMBL" id="MCQ4164196.1"/>
    </source>
</evidence>
<evidence type="ECO:0000313" key="2">
    <source>
        <dbReference type="Proteomes" id="UP001165498"/>
    </source>
</evidence>
<name>A0ABT1QPI4_9GAMM</name>
<proteinExistence type="predicted"/>
<dbReference type="Proteomes" id="UP001165498">
    <property type="component" value="Unassembled WGS sequence"/>
</dbReference>